<evidence type="ECO:0000256" key="8">
    <source>
        <dbReference type="ARBA" id="ARBA00022837"/>
    </source>
</evidence>
<dbReference type="Pfam" id="PF02806">
    <property type="entry name" value="Alpha-amylase_C"/>
    <property type="match status" value="1"/>
</dbReference>
<comment type="cofactor">
    <cofactor evidence="2">
        <name>Ca(2+)</name>
        <dbReference type="ChEBI" id="CHEBI:29108"/>
    </cofactor>
</comment>
<keyword evidence="7 12" id="KW-0378">Hydrolase</keyword>
<comment type="similarity">
    <text evidence="3 11">Belongs to the glycosyl hydrolase 13 family.</text>
</comment>
<dbReference type="EMBL" id="CP011371">
    <property type="protein sequence ID" value="AKJ28453.1"/>
    <property type="molecule type" value="Genomic_DNA"/>
</dbReference>
<dbReference type="GO" id="GO:0004556">
    <property type="term" value="F:alpha-amylase activity"/>
    <property type="evidence" value="ECO:0007669"/>
    <property type="project" value="UniProtKB-UniRule"/>
</dbReference>
<dbReference type="PATRIC" id="fig|413882.6.peg.1853"/>
<feature type="domain" description="Alpha-amylase C-terminal" evidence="14">
    <location>
        <begin position="423"/>
        <end position="508"/>
    </location>
</feature>
<keyword evidence="17" id="KW-1185">Reference proteome</keyword>
<dbReference type="PANTHER" id="PTHR43447">
    <property type="entry name" value="ALPHA-AMYLASE"/>
    <property type="match status" value="1"/>
</dbReference>
<sequence length="510" mass="55092">MPRSFARAAVALGVASLLGAAPWAASTAHAQASARTAFVHLFEWKWTDVAKECETYLGPKGFAGVQVSPPNEHNWVTSGNGAPYPWWMRYQPVSYNLDRSRSGTRAEFQDMVNRCNAVGVGIYVDAVINHMSGGSSGTSSAGRSWSYHHYPGLYSGYDFHSPVCAVNNYSNADNVQLCELSGLQDLHTGTPYVRGKIADYLVGLANMGVKGFRVDAAKHISPGDLGAIIDNVNSRVATRPYWFLEVIGAPGEAVQPEQYFGLGGGQVNVTEFNYGKQLYGKFANGRLADLETFGPTWGLMPSHKAVAFVDNHDKQRGHGGGGSYLTYHAGSTYNLANVFMLAWPYGYPSVMSSYAFNRASEYDTSFGPPHHSGGATKGPWDGNVSSPACFNQQIGGWVCEHRWRPIGNMVGFRNATLGTWAVTDWWDNDHNQIAFGRGDKGFVVINKEGAALTRNFKTSLPAGRYCDVISGDYLNGSCTGQVVTVDAGGYATLTAPPYGAAAIHVGARMR</sequence>
<evidence type="ECO:0000256" key="1">
    <source>
        <dbReference type="ARBA" id="ARBA00000548"/>
    </source>
</evidence>
<reference evidence="16 17" key="1">
    <citation type="submission" date="2015-05" db="EMBL/GenBank/DDBJ databases">
        <authorList>
            <person name="Tang B."/>
            <person name="Yu Y."/>
        </authorList>
    </citation>
    <scope>NUCLEOTIDE SEQUENCE [LARGE SCALE GENOMIC DNA]</scope>
    <source>
        <strain evidence="16 17">DSM 7029</strain>
    </source>
</reference>
<evidence type="ECO:0000259" key="15">
    <source>
        <dbReference type="SMART" id="SM00642"/>
    </source>
</evidence>
<dbReference type="InterPro" id="IPR013780">
    <property type="entry name" value="Glyco_hydro_b"/>
</dbReference>
<evidence type="ECO:0000256" key="6">
    <source>
        <dbReference type="ARBA" id="ARBA00022723"/>
    </source>
</evidence>
<evidence type="ECO:0000256" key="13">
    <source>
        <dbReference type="SAM" id="SignalP"/>
    </source>
</evidence>
<dbReference type="GO" id="GO:0005975">
    <property type="term" value="P:carbohydrate metabolic process"/>
    <property type="evidence" value="ECO:0007669"/>
    <property type="project" value="InterPro"/>
</dbReference>
<keyword evidence="9 12" id="KW-0119">Carbohydrate metabolism</keyword>
<dbReference type="Gene3D" id="2.60.40.1180">
    <property type="entry name" value="Golgi alpha-mannosidase II"/>
    <property type="match status" value="1"/>
</dbReference>
<dbReference type="SMART" id="SM00632">
    <property type="entry name" value="Aamy_C"/>
    <property type="match status" value="1"/>
</dbReference>
<evidence type="ECO:0000256" key="3">
    <source>
        <dbReference type="ARBA" id="ARBA00008061"/>
    </source>
</evidence>
<dbReference type="GO" id="GO:0046872">
    <property type="term" value="F:metal ion binding"/>
    <property type="evidence" value="ECO:0007669"/>
    <property type="project" value="UniProtKB-KW"/>
</dbReference>
<dbReference type="InterPro" id="IPR031319">
    <property type="entry name" value="A-amylase_C"/>
</dbReference>
<dbReference type="InterPro" id="IPR006046">
    <property type="entry name" value="Alpha_amylase"/>
</dbReference>
<dbReference type="STRING" id="413882.AAW51_1762"/>
<accession>A0A0G3BKD2</accession>
<dbReference type="EC" id="3.2.1.1" evidence="4 12"/>
<feature type="signal peptide" evidence="13">
    <location>
        <begin position="1"/>
        <end position="30"/>
    </location>
</feature>
<comment type="catalytic activity">
    <reaction evidence="1 12">
        <text>Endohydrolysis of (1-&gt;4)-alpha-D-glucosidic linkages in polysaccharides containing three or more (1-&gt;4)-alpha-linked D-glucose units.</text>
        <dbReference type="EC" id="3.2.1.1"/>
    </reaction>
</comment>
<feature type="domain" description="Glycosyl hydrolase family 13 catalytic" evidence="15">
    <location>
        <begin position="36"/>
        <end position="413"/>
    </location>
</feature>
<evidence type="ECO:0000256" key="4">
    <source>
        <dbReference type="ARBA" id="ARBA00012595"/>
    </source>
</evidence>
<evidence type="ECO:0000256" key="5">
    <source>
        <dbReference type="ARBA" id="ARBA00017303"/>
    </source>
</evidence>
<dbReference type="InterPro" id="IPR017853">
    <property type="entry name" value="GH"/>
</dbReference>
<name>A0A0G3BKD2_9BURK</name>
<dbReference type="CDD" id="cd11317">
    <property type="entry name" value="AmyAc_bac_euk_AmyA"/>
    <property type="match status" value="1"/>
</dbReference>
<keyword evidence="10 12" id="KW-0326">Glycosidase</keyword>
<dbReference type="InterPro" id="IPR006047">
    <property type="entry name" value="GH13_cat_dom"/>
</dbReference>
<keyword evidence="13" id="KW-0732">Signal</keyword>
<dbReference type="SMART" id="SM00642">
    <property type="entry name" value="Aamy"/>
    <property type="match status" value="1"/>
</dbReference>
<evidence type="ECO:0000256" key="7">
    <source>
        <dbReference type="ARBA" id="ARBA00022801"/>
    </source>
</evidence>
<keyword evidence="8" id="KW-0106">Calcium</keyword>
<dbReference type="KEGG" id="pbh:AAW51_1762"/>
<dbReference type="InterPro" id="IPR006048">
    <property type="entry name" value="A-amylase/branching_C"/>
</dbReference>
<proteinExistence type="inferred from homology"/>
<dbReference type="Pfam" id="PF00128">
    <property type="entry name" value="Alpha-amylase"/>
    <property type="match status" value="1"/>
</dbReference>
<evidence type="ECO:0000313" key="16">
    <source>
        <dbReference type="EMBL" id="AKJ28453.1"/>
    </source>
</evidence>
<dbReference type="Proteomes" id="UP000035352">
    <property type="component" value="Chromosome"/>
</dbReference>
<evidence type="ECO:0000256" key="9">
    <source>
        <dbReference type="ARBA" id="ARBA00023277"/>
    </source>
</evidence>
<dbReference type="SUPFAM" id="SSF51445">
    <property type="entry name" value="(Trans)glycosidases"/>
    <property type="match status" value="1"/>
</dbReference>
<protein>
    <recommendedName>
        <fullName evidence="5 12">Alpha-amylase</fullName>
        <ecNumber evidence="4 12">3.2.1.1</ecNumber>
    </recommendedName>
</protein>
<dbReference type="SUPFAM" id="SSF51011">
    <property type="entry name" value="Glycosyl hydrolase domain"/>
    <property type="match status" value="1"/>
</dbReference>
<evidence type="ECO:0000256" key="11">
    <source>
        <dbReference type="RuleBase" id="RU003615"/>
    </source>
</evidence>
<organism evidence="16 17">
    <name type="scientific">Caldimonas brevitalea</name>
    <dbReference type="NCBI Taxonomy" id="413882"/>
    <lineage>
        <taxon>Bacteria</taxon>
        <taxon>Pseudomonadati</taxon>
        <taxon>Pseudomonadota</taxon>
        <taxon>Betaproteobacteria</taxon>
        <taxon>Burkholderiales</taxon>
        <taxon>Sphaerotilaceae</taxon>
        <taxon>Caldimonas</taxon>
    </lineage>
</organism>
<evidence type="ECO:0000259" key="14">
    <source>
        <dbReference type="SMART" id="SM00632"/>
    </source>
</evidence>
<evidence type="ECO:0000256" key="2">
    <source>
        <dbReference type="ARBA" id="ARBA00001913"/>
    </source>
</evidence>
<gene>
    <name evidence="16" type="ORF">AAW51_1762</name>
</gene>
<evidence type="ECO:0000313" key="17">
    <source>
        <dbReference type="Proteomes" id="UP000035352"/>
    </source>
</evidence>
<evidence type="ECO:0000256" key="12">
    <source>
        <dbReference type="RuleBase" id="RU361134"/>
    </source>
</evidence>
<dbReference type="Gene3D" id="3.20.20.80">
    <property type="entry name" value="Glycosidases"/>
    <property type="match status" value="1"/>
</dbReference>
<dbReference type="RefSeq" id="WP_238947802.1">
    <property type="nucleotide sequence ID" value="NZ_CP011371.1"/>
</dbReference>
<feature type="chain" id="PRO_5005183595" description="Alpha-amylase" evidence="13">
    <location>
        <begin position="31"/>
        <end position="510"/>
    </location>
</feature>
<keyword evidence="6" id="KW-0479">Metal-binding</keyword>
<dbReference type="PRINTS" id="PR00110">
    <property type="entry name" value="ALPHAAMYLASE"/>
</dbReference>
<dbReference type="AlphaFoldDB" id="A0A0G3BKD2"/>
<evidence type="ECO:0000256" key="10">
    <source>
        <dbReference type="ARBA" id="ARBA00023295"/>
    </source>
</evidence>